<evidence type="ECO:0000256" key="4">
    <source>
        <dbReference type="SAM" id="SignalP"/>
    </source>
</evidence>
<protein>
    <submittedName>
        <fullName evidence="7">Uncharacterized protein</fullName>
    </submittedName>
</protein>
<dbReference type="PROSITE" id="PS50240">
    <property type="entry name" value="TRYPSIN_DOM"/>
    <property type="match status" value="1"/>
</dbReference>
<dbReference type="CDD" id="cd00041">
    <property type="entry name" value="CUB"/>
    <property type="match status" value="1"/>
</dbReference>
<proteinExistence type="predicted"/>
<gene>
    <name evidence="7" type="ORF">O3P69_009172</name>
</gene>
<evidence type="ECO:0000256" key="2">
    <source>
        <dbReference type="PROSITE-ProRule" id="PRU00059"/>
    </source>
</evidence>
<sequence>MDVRVCCLLLFVAASSVPSLASDFVIQPIQGELPALHKRGQNARRPGHEGTSIVPKQGEHPVDREHEGASIMPKQGGNQAVHKQLDPVDCQEGEIVTVGEEGRRITSPGYPDNYPDRERCKLKIVAENSECTLMIDCDDFHIQESRNCRRDFLQIKEKRRKKKFCGDTGFEYESKRNILTLQFRSDRSGTDKGFSCLARSVCPSTMTTTTTAETTTTASSTGSCECGIANPSRIVGGVEVSPANKYPWHAGIKKKDDEKYRCGGSIITNKHIMTAAHCVKDVPAKELVVGVADHNMQSTNDDEPGVTRLVSVQDITVHPDYNSRTLDSDIALITLSETLDLTQHKELRPVCLPADDSKTYAGMMATATGWGTLQSGESDQIY</sequence>
<dbReference type="InterPro" id="IPR043504">
    <property type="entry name" value="Peptidase_S1_PA_chymotrypsin"/>
</dbReference>
<dbReference type="SUPFAM" id="SSF50494">
    <property type="entry name" value="Trypsin-like serine proteases"/>
    <property type="match status" value="1"/>
</dbReference>
<dbReference type="Proteomes" id="UP001487740">
    <property type="component" value="Unassembled WGS sequence"/>
</dbReference>
<feature type="disulfide bond" evidence="2">
    <location>
        <begin position="148"/>
        <end position="165"/>
    </location>
</feature>
<dbReference type="FunFam" id="2.40.10.10:FF:000068">
    <property type="entry name" value="transmembrane protease serine 2"/>
    <property type="match status" value="1"/>
</dbReference>
<dbReference type="SMART" id="SM00020">
    <property type="entry name" value="Tryp_SPc"/>
    <property type="match status" value="1"/>
</dbReference>
<dbReference type="Gene3D" id="2.60.120.290">
    <property type="entry name" value="Spermadhesin, CUB domain"/>
    <property type="match status" value="1"/>
</dbReference>
<dbReference type="Pfam" id="PF00089">
    <property type="entry name" value="Trypsin"/>
    <property type="match status" value="1"/>
</dbReference>
<evidence type="ECO:0000256" key="1">
    <source>
        <dbReference type="ARBA" id="ARBA00023157"/>
    </source>
</evidence>
<dbReference type="GO" id="GO:0004252">
    <property type="term" value="F:serine-type endopeptidase activity"/>
    <property type="evidence" value="ECO:0007669"/>
    <property type="project" value="InterPro"/>
</dbReference>
<evidence type="ECO:0000259" key="6">
    <source>
        <dbReference type="PROSITE" id="PS50240"/>
    </source>
</evidence>
<dbReference type="Pfam" id="PF00431">
    <property type="entry name" value="CUB"/>
    <property type="match status" value="1"/>
</dbReference>
<evidence type="ECO:0000313" key="7">
    <source>
        <dbReference type="EMBL" id="KAK8384234.1"/>
    </source>
</evidence>
<feature type="signal peptide" evidence="4">
    <location>
        <begin position="1"/>
        <end position="21"/>
    </location>
</feature>
<reference evidence="7 8" key="1">
    <citation type="submission" date="2023-03" db="EMBL/GenBank/DDBJ databases">
        <title>High-quality genome of Scylla paramamosain provides insights in environmental adaptation.</title>
        <authorList>
            <person name="Zhang L."/>
        </authorList>
    </citation>
    <scope>NUCLEOTIDE SEQUENCE [LARGE SCALE GENOMIC DNA]</scope>
    <source>
        <strain evidence="7">LZ_2023a</strain>
        <tissue evidence="7">Muscle</tissue>
    </source>
</reference>
<dbReference type="InterPro" id="IPR000859">
    <property type="entry name" value="CUB_dom"/>
</dbReference>
<keyword evidence="8" id="KW-1185">Reference proteome</keyword>
<dbReference type="InterPro" id="IPR001314">
    <property type="entry name" value="Peptidase_S1A"/>
</dbReference>
<dbReference type="GO" id="GO:0006508">
    <property type="term" value="P:proteolysis"/>
    <property type="evidence" value="ECO:0007669"/>
    <property type="project" value="InterPro"/>
</dbReference>
<dbReference type="EMBL" id="JARAKH010000035">
    <property type="protein sequence ID" value="KAK8384234.1"/>
    <property type="molecule type" value="Genomic_DNA"/>
</dbReference>
<feature type="region of interest" description="Disordered" evidence="3">
    <location>
        <begin position="39"/>
        <end position="79"/>
    </location>
</feature>
<dbReference type="CDD" id="cd00190">
    <property type="entry name" value="Tryp_SPc"/>
    <property type="match status" value="1"/>
</dbReference>
<dbReference type="PANTHER" id="PTHR24252:SF7">
    <property type="entry name" value="HYALIN"/>
    <property type="match status" value="1"/>
</dbReference>
<evidence type="ECO:0000256" key="3">
    <source>
        <dbReference type="SAM" id="MobiDB-lite"/>
    </source>
</evidence>
<feature type="domain" description="Peptidase S1" evidence="6">
    <location>
        <begin position="234"/>
        <end position="382"/>
    </location>
</feature>
<dbReference type="PRINTS" id="PR00722">
    <property type="entry name" value="CHYMOTRYPSIN"/>
</dbReference>
<accession>A0AAW0TAD3</accession>
<keyword evidence="4" id="KW-0732">Signal</keyword>
<evidence type="ECO:0000259" key="5">
    <source>
        <dbReference type="PROSITE" id="PS01180"/>
    </source>
</evidence>
<feature type="compositionally biased region" description="Basic and acidic residues" evidence="3">
    <location>
        <begin position="57"/>
        <end position="68"/>
    </location>
</feature>
<dbReference type="AlphaFoldDB" id="A0AAW0TAD3"/>
<dbReference type="InterPro" id="IPR001254">
    <property type="entry name" value="Trypsin_dom"/>
</dbReference>
<dbReference type="PANTHER" id="PTHR24252">
    <property type="entry name" value="ACROSIN-RELATED"/>
    <property type="match status" value="1"/>
</dbReference>
<comment type="caution">
    <text evidence="7">The sequence shown here is derived from an EMBL/GenBank/DDBJ whole genome shotgun (WGS) entry which is preliminary data.</text>
</comment>
<feature type="chain" id="PRO_5043418501" evidence="4">
    <location>
        <begin position="22"/>
        <end position="382"/>
    </location>
</feature>
<feature type="domain" description="CUB" evidence="5">
    <location>
        <begin position="90"/>
        <end position="201"/>
    </location>
</feature>
<dbReference type="PROSITE" id="PS00134">
    <property type="entry name" value="TRYPSIN_HIS"/>
    <property type="match status" value="1"/>
</dbReference>
<comment type="caution">
    <text evidence="2">Lacks conserved residue(s) required for the propagation of feature annotation.</text>
</comment>
<evidence type="ECO:0000313" key="8">
    <source>
        <dbReference type="Proteomes" id="UP001487740"/>
    </source>
</evidence>
<dbReference type="PROSITE" id="PS01180">
    <property type="entry name" value="CUB"/>
    <property type="match status" value="1"/>
</dbReference>
<dbReference type="InterPro" id="IPR009003">
    <property type="entry name" value="Peptidase_S1_PA"/>
</dbReference>
<name>A0AAW0TAD3_SCYPA</name>
<dbReference type="InterPro" id="IPR035914">
    <property type="entry name" value="Sperma_CUB_dom_sf"/>
</dbReference>
<dbReference type="SMART" id="SM00042">
    <property type="entry name" value="CUB"/>
    <property type="match status" value="1"/>
</dbReference>
<keyword evidence="1 2" id="KW-1015">Disulfide bond</keyword>
<organism evidence="7 8">
    <name type="scientific">Scylla paramamosain</name>
    <name type="common">Mud crab</name>
    <dbReference type="NCBI Taxonomy" id="85552"/>
    <lineage>
        <taxon>Eukaryota</taxon>
        <taxon>Metazoa</taxon>
        <taxon>Ecdysozoa</taxon>
        <taxon>Arthropoda</taxon>
        <taxon>Crustacea</taxon>
        <taxon>Multicrustacea</taxon>
        <taxon>Malacostraca</taxon>
        <taxon>Eumalacostraca</taxon>
        <taxon>Eucarida</taxon>
        <taxon>Decapoda</taxon>
        <taxon>Pleocyemata</taxon>
        <taxon>Brachyura</taxon>
        <taxon>Eubrachyura</taxon>
        <taxon>Portunoidea</taxon>
        <taxon>Portunidae</taxon>
        <taxon>Portuninae</taxon>
        <taxon>Scylla</taxon>
    </lineage>
</organism>
<dbReference type="InterPro" id="IPR018114">
    <property type="entry name" value="TRYPSIN_HIS"/>
</dbReference>
<dbReference type="Gene3D" id="2.40.10.10">
    <property type="entry name" value="Trypsin-like serine proteases"/>
    <property type="match status" value="1"/>
</dbReference>
<dbReference type="SUPFAM" id="SSF49854">
    <property type="entry name" value="Spermadhesin, CUB domain"/>
    <property type="match status" value="1"/>
</dbReference>